<dbReference type="PANTHER" id="PTHR46060:SF1">
    <property type="entry name" value="MARINER MOS1 TRANSPOSASE-LIKE PROTEIN"/>
    <property type="match status" value="1"/>
</dbReference>
<proteinExistence type="predicted"/>
<dbReference type="AlphaFoldDB" id="A0A4C1WGV4"/>
<dbReference type="InterPro" id="IPR052709">
    <property type="entry name" value="Transposase-MT_Hybrid"/>
</dbReference>
<name>A0A4C1WGV4_EUMVA</name>
<evidence type="ECO:0000313" key="2">
    <source>
        <dbReference type="Proteomes" id="UP000299102"/>
    </source>
</evidence>
<dbReference type="Proteomes" id="UP000299102">
    <property type="component" value="Unassembled WGS sequence"/>
</dbReference>
<dbReference type="STRING" id="151549.A0A4C1WGV4"/>
<dbReference type="GO" id="GO:0008168">
    <property type="term" value="F:methyltransferase activity"/>
    <property type="evidence" value="ECO:0007669"/>
    <property type="project" value="UniProtKB-KW"/>
</dbReference>
<dbReference type="EMBL" id="BGZK01000569">
    <property type="protein sequence ID" value="GBP50618.1"/>
    <property type="molecule type" value="Genomic_DNA"/>
</dbReference>
<dbReference type="GO" id="GO:0003676">
    <property type="term" value="F:nucleic acid binding"/>
    <property type="evidence" value="ECO:0007669"/>
    <property type="project" value="InterPro"/>
</dbReference>
<accession>A0A4C1WGV4</accession>
<keyword evidence="1" id="KW-0808">Transferase</keyword>
<organism evidence="1 2">
    <name type="scientific">Eumeta variegata</name>
    <name type="common">Bagworm moth</name>
    <name type="synonym">Eumeta japonica</name>
    <dbReference type="NCBI Taxonomy" id="151549"/>
    <lineage>
        <taxon>Eukaryota</taxon>
        <taxon>Metazoa</taxon>
        <taxon>Ecdysozoa</taxon>
        <taxon>Arthropoda</taxon>
        <taxon>Hexapoda</taxon>
        <taxon>Insecta</taxon>
        <taxon>Pterygota</taxon>
        <taxon>Neoptera</taxon>
        <taxon>Endopterygota</taxon>
        <taxon>Lepidoptera</taxon>
        <taxon>Glossata</taxon>
        <taxon>Ditrysia</taxon>
        <taxon>Tineoidea</taxon>
        <taxon>Psychidae</taxon>
        <taxon>Oiketicinae</taxon>
        <taxon>Eumeta</taxon>
    </lineage>
</organism>
<keyword evidence="1" id="KW-0489">Methyltransferase</keyword>
<comment type="caution">
    <text evidence="1">The sequence shown here is derived from an EMBL/GenBank/DDBJ whole genome shotgun (WGS) entry which is preliminary data.</text>
</comment>
<sequence>MDLTRAVMYYDFRQVFKEIRKDNRQCRIILHYNNASCHTSAETTRFLDELTGHPPYSPDLAPNDFYLFPSVKNNLRGQCFLSCEEAVHAFKMHGLETPQSKWEKCYKN</sequence>
<dbReference type="GO" id="GO:0032259">
    <property type="term" value="P:methylation"/>
    <property type="evidence" value="ECO:0007669"/>
    <property type="project" value="UniProtKB-KW"/>
</dbReference>
<reference evidence="1 2" key="1">
    <citation type="journal article" date="2019" name="Commun. Biol.">
        <title>The bagworm genome reveals a unique fibroin gene that provides high tensile strength.</title>
        <authorList>
            <person name="Kono N."/>
            <person name="Nakamura H."/>
            <person name="Ohtoshi R."/>
            <person name="Tomita M."/>
            <person name="Numata K."/>
            <person name="Arakawa K."/>
        </authorList>
    </citation>
    <scope>NUCLEOTIDE SEQUENCE [LARGE SCALE GENOMIC DNA]</scope>
</reference>
<dbReference type="PANTHER" id="PTHR46060">
    <property type="entry name" value="MARINER MOS1 TRANSPOSASE-LIKE PROTEIN"/>
    <property type="match status" value="1"/>
</dbReference>
<dbReference type="OrthoDB" id="10017160at2759"/>
<dbReference type="InterPro" id="IPR036397">
    <property type="entry name" value="RNaseH_sf"/>
</dbReference>
<protein>
    <submittedName>
        <fullName evidence="1">Histone-lysine N-methyltransferase SETMAR</fullName>
    </submittedName>
</protein>
<keyword evidence="2" id="KW-1185">Reference proteome</keyword>
<evidence type="ECO:0000313" key="1">
    <source>
        <dbReference type="EMBL" id="GBP50618.1"/>
    </source>
</evidence>
<gene>
    <name evidence="1" type="primary">SETMAR</name>
    <name evidence="1" type="ORF">EVAR_28808_1</name>
</gene>
<dbReference type="Gene3D" id="3.30.420.10">
    <property type="entry name" value="Ribonuclease H-like superfamily/Ribonuclease H"/>
    <property type="match status" value="1"/>
</dbReference>